<comment type="subunit">
    <text evidence="11">Monomer.</text>
</comment>
<evidence type="ECO:0000256" key="6">
    <source>
        <dbReference type="ARBA" id="ARBA00022741"/>
    </source>
</evidence>
<comment type="cofactor">
    <cofactor evidence="11">
        <name>Mg(2+)</name>
        <dbReference type="ChEBI" id="CHEBI:18420"/>
    </cofactor>
    <text evidence="11">Binds 1 Mg(2+) ion per subunit.</text>
</comment>
<dbReference type="GO" id="GO:0009423">
    <property type="term" value="P:chorismate biosynthetic process"/>
    <property type="evidence" value="ECO:0007669"/>
    <property type="project" value="UniProtKB-UniRule"/>
</dbReference>
<accession>A0A495FLC2</accession>
<keyword evidence="9 11" id="KW-0057">Aromatic amino acid biosynthesis</keyword>
<organism evidence="12 13">
    <name type="scientific">Arthrobacter oryzae</name>
    <dbReference type="NCBI Taxonomy" id="409290"/>
    <lineage>
        <taxon>Bacteria</taxon>
        <taxon>Bacillati</taxon>
        <taxon>Actinomycetota</taxon>
        <taxon>Actinomycetes</taxon>
        <taxon>Micrococcales</taxon>
        <taxon>Micrococcaceae</taxon>
        <taxon>Arthrobacter</taxon>
    </lineage>
</organism>
<dbReference type="InterPro" id="IPR027417">
    <property type="entry name" value="P-loop_NTPase"/>
</dbReference>
<gene>
    <name evidence="11" type="primary">aroK</name>
    <name evidence="12" type="ORF">C8D78_0352</name>
</gene>
<dbReference type="CDD" id="cd00464">
    <property type="entry name" value="SK"/>
    <property type="match status" value="1"/>
</dbReference>
<protein>
    <recommendedName>
        <fullName evidence="3 11">Shikimate kinase</fullName>
        <shortName evidence="11">SK</shortName>
        <ecNumber evidence="3 11">2.7.1.71</ecNumber>
    </recommendedName>
</protein>
<proteinExistence type="inferred from homology"/>
<evidence type="ECO:0000256" key="7">
    <source>
        <dbReference type="ARBA" id="ARBA00022777"/>
    </source>
</evidence>
<evidence type="ECO:0000256" key="4">
    <source>
        <dbReference type="ARBA" id="ARBA00022605"/>
    </source>
</evidence>
<dbReference type="HAMAP" id="MF_00109">
    <property type="entry name" value="Shikimate_kinase"/>
    <property type="match status" value="1"/>
</dbReference>
<comment type="caution">
    <text evidence="12">The sequence shown here is derived from an EMBL/GenBank/DDBJ whole genome shotgun (WGS) entry which is preliminary data.</text>
</comment>
<evidence type="ECO:0000256" key="11">
    <source>
        <dbReference type="HAMAP-Rule" id="MF_00109"/>
    </source>
</evidence>
<comment type="subcellular location">
    <subcellularLocation>
        <location evidence="11">Cytoplasm</location>
    </subcellularLocation>
</comment>
<feature type="binding site" evidence="11">
    <location>
        <position position="159"/>
    </location>
    <ligand>
        <name>substrate</name>
    </ligand>
</feature>
<dbReference type="GO" id="GO:0000287">
    <property type="term" value="F:magnesium ion binding"/>
    <property type="evidence" value="ECO:0007669"/>
    <property type="project" value="UniProtKB-UniRule"/>
</dbReference>
<reference evidence="12 13" key="1">
    <citation type="submission" date="2018-10" db="EMBL/GenBank/DDBJ databases">
        <title>Genomic Encyclopedia of Type Strains, Phase IV (KMG-IV): sequencing the most valuable type-strain genomes for metagenomic binning, comparative biology and taxonomic classification.</title>
        <authorList>
            <person name="Goeker M."/>
        </authorList>
    </citation>
    <scope>NUCLEOTIDE SEQUENCE [LARGE SCALE GENOMIC DNA]</scope>
    <source>
        <strain evidence="12 13">DSM 25586</strain>
    </source>
</reference>
<evidence type="ECO:0000256" key="1">
    <source>
        <dbReference type="ARBA" id="ARBA00004842"/>
    </source>
</evidence>
<evidence type="ECO:0000256" key="9">
    <source>
        <dbReference type="ARBA" id="ARBA00023141"/>
    </source>
</evidence>
<comment type="caution">
    <text evidence="11">Lacks conserved residue(s) required for the propagation of feature annotation.</text>
</comment>
<evidence type="ECO:0000256" key="10">
    <source>
        <dbReference type="ARBA" id="ARBA00048567"/>
    </source>
</evidence>
<comment type="function">
    <text evidence="11">Catalyzes the specific phosphorylation of the 3-hydroxyl group of shikimic acid using ATP as a cosubstrate.</text>
</comment>
<dbReference type="GO" id="GO:0008652">
    <property type="term" value="P:amino acid biosynthetic process"/>
    <property type="evidence" value="ECO:0007669"/>
    <property type="project" value="UniProtKB-KW"/>
</dbReference>
<dbReference type="Gene3D" id="3.40.50.300">
    <property type="entry name" value="P-loop containing nucleotide triphosphate hydrolases"/>
    <property type="match status" value="1"/>
</dbReference>
<dbReference type="InterPro" id="IPR031322">
    <property type="entry name" value="Shikimate/glucono_kinase"/>
</dbReference>
<feature type="binding site" evidence="11">
    <location>
        <begin position="34"/>
        <end position="39"/>
    </location>
    <ligand>
        <name>ATP</name>
        <dbReference type="ChEBI" id="CHEBI:30616"/>
    </ligand>
</feature>
<keyword evidence="6 11" id="KW-0547">Nucleotide-binding</keyword>
<evidence type="ECO:0000256" key="5">
    <source>
        <dbReference type="ARBA" id="ARBA00022679"/>
    </source>
</evidence>
<keyword evidence="11" id="KW-0479">Metal-binding</keyword>
<name>A0A495FLC2_9MICC</name>
<evidence type="ECO:0000313" key="12">
    <source>
        <dbReference type="EMBL" id="RKR30033.1"/>
    </source>
</evidence>
<keyword evidence="11" id="KW-0963">Cytoplasm</keyword>
<feature type="binding site" evidence="11">
    <location>
        <position position="56"/>
    </location>
    <ligand>
        <name>substrate</name>
    </ligand>
</feature>
<comment type="catalytic activity">
    <reaction evidence="10 11">
        <text>shikimate + ATP = 3-phosphoshikimate + ADP + H(+)</text>
        <dbReference type="Rhea" id="RHEA:13121"/>
        <dbReference type="ChEBI" id="CHEBI:15378"/>
        <dbReference type="ChEBI" id="CHEBI:30616"/>
        <dbReference type="ChEBI" id="CHEBI:36208"/>
        <dbReference type="ChEBI" id="CHEBI:145989"/>
        <dbReference type="ChEBI" id="CHEBI:456216"/>
        <dbReference type="EC" id="2.7.1.71"/>
    </reaction>
</comment>
<dbReference type="OrthoDB" id="9800332at2"/>
<comment type="similarity">
    <text evidence="2 11">Belongs to the shikimate kinase family.</text>
</comment>
<keyword evidence="4 11" id="KW-0028">Amino-acid biosynthesis</keyword>
<dbReference type="EMBL" id="RBIR01000001">
    <property type="protein sequence ID" value="RKR30033.1"/>
    <property type="molecule type" value="Genomic_DNA"/>
</dbReference>
<dbReference type="PROSITE" id="PS01128">
    <property type="entry name" value="SHIKIMATE_KINASE"/>
    <property type="match status" value="1"/>
</dbReference>
<keyword evidence="5 11" id="KW-0808">Transferase</keyword>
<feature type="binding site" evidence="11">
    <location>
        <position position="79"/>
    </location>
    <ligand>
        <name>substrate</name>
    </ligand>
</feature>
<dbReference type="InterPro" id="IPR023000">
    <property type="entry name" value="Shikimate_kinase_CS"/>
</dbReference>
<dbReference type="PANTHER" id="PTHR21087:SF16">
    <property type="entry name" value="SHIKIMATE KINASE 1, CHLOROPLASTIC"/>
    <property type="match status" value="1"/>
</dbReference>
<feature type="binding site" evidence="11">
    <location>
        <position position="38"/>
    </location>
    <ligand>
        <name>Mg(2+)</name>
        <dbReference type="ChEBI" id="CHEBI:18420"/>
    </ligand>
</feature>
<dbReference type="PANTHER" id="PTHR21087">
    <property type="entry name" value="SHIKIMATE KINASE"/>
    <property type="match status" value="1"/>
</dbReference>
<sequence length="210" mass="22019">MPAGNNEQPSAAAKPAATPAAEPLGPIVLIGPMAVGKSAIGQQLAQHLGWAFVDTDAVVVAQHGTIAEIFASRGEHAFREMEARAVAHAVEDARRGQAVISLGGGAVLDSGTQQLLGRCTVVYLECDAETVAERIARNSGRPLLAGDAMGRWRTLFATRQPVYERLADLVLDVRRGSIPELAHRLEDALGEYVAAKSAAVPAPAATKEVE</sequence>
<dbReference type="GO" id="GO:0009073">
    <property type="term" value="P:aromatic amino acid family biosynthetic process"/>
    <property type="evidence" value="ECO:0007669"/>
    <property type="project" value="UniProtKB-KW"/>
</dbReference>
<dbReference type="GO" id="GO:0005524">
    <property type="term" value="F:ATP binding"/>
    <property type="evidence" value="ECO:0007669"/>
    <property type="project" value="UniProtKB-UniRule"/>
</dbReference>
<evidence type="ECO:0000256" key="3">
    <source>
        <dbReference type="ARBA" id="ARBA00012154"/>
    </source>
</evidence>
<keyword evidence="7 11" id="KW-0418">Kinase</keyword>
<keyword evidence="8 11" id="KW-0067">ATP-binding</keyword>
<evidence type="ECO:0000256" key="2">
    <source>
        <dbReference type="ARBA" id="ARBA00006997"/>
    </source>
</evidence>
<feature type="binding site" evidence="11">
    <location>
        <position position="104"/>
    </location>
    <ligand>
        <name>substrate</name>
    </ligand>
</feature>
<comment type="pathway">
    <text evidence="1 11">Metabolic intermediate biosynthesis; chorismate biosynthesis; chorismate from D-erythrose 4-phosphate and phosphoenolpyruvate: step 5/7.</text>
</comment>
<dbReference type="Proteomes" id="UP000276055">
    <property type="component" value="Unassembled WGS sequence"/>
</dbReference>
<evidence type="ECO:0000256" key="8">
    <source>
        <dbReference type="ARBA" id="ARBA00022840"/>
    </source>
</evidence>
<dbReference type="PRINTS" id="PR01100">
    <property type="entry name" value="SHIKIMTKNASE"/>
</dbReference>
<dbReference type="InterPro" id="IPR000623">
    <property type="entry name" value="Shikimate_kinase/TSH1"/>
</dbReference>
<feature type="binding site" evidence="11">
    <location>
        <position position="141"/>
    </location>
    <ligand>
        <name>ATP</name>
        <dbReference type="ChEBI" id="CHEBI:30616"/>
    </ligand>
</feature>
<dbReference type="AlphaFoldDB" id="A0A495FLC2"/>
<dbReference type="SUPFAM" id="SSF52540">
    <property type="entry name" value="P-loop containing nucleoside triphosphate hydrolases"/>
    <property type="match status" value="1"/>
</dbReference>
<dbReference type="GO" id="GO:0004765">
    <property type="term" value="F:shikimate kinase activity"/>
    <property type="evidence" value="ECO:0007669"/>
    <property type="project" value="UniProtKB-UniRule"/>
</dbReference>
<evidence type="ECO:0000313" key="13">
    <source>
        <dbReference type="Proteomes" id="UP000276055"/>
    </source>
</evidence>
<dbReference type="Pfam" id="PF01202">
    <property type="entry name" value="SKI"/>
    <property type="match status" value="1"/>
</dbReference>
<dbReference type="UniPathway" id="UPA00053">
    <property type="reaction ID" value="UER00088"/>
</dbReference>
<dbReference type="EC" id="2.7.1.71" evidence="3 11"/>
<dbReference type="GO" id="GO:0005829">
    <property type="term" value="C:cytosol"/>
    <property type="evidence" value="ECO:0007669"/>
    <property type="project" value="TreeGrafter"/>
</dbReference>
<keyword evidence="11" id="KW-0460">Magnesium</keyword>